<feature type="region of interest" description="Disordered" evidence="1">
    <location>
        <begin position="745"/>
        <end position="1070"/>
    </location>
</feature>
<evidence type="ECO:0000259" key="2">
    <source>
        <dbReference type="Pfam" id="PF00850"/>
    </source>
</evidence>
<dbReference type="PRINTS" id="PR01270">
    <property type="entry name" value="HDASUPER"/>
</dbReference>
<dbReference type="STRING" id="1283841.A0A084QNU4"/>
<dbReference type="CDD" id="cd09998">
    <property type="entry name" value="HDAC_Hos3"/>
    <property type="match status" value="1"/>
</dbReference>
<dbReference type="OMA" id="MTHGLTH"/>
<keyword evidence="4" id="KW-1185">Reference proteome</keyword>
<feature type="compositionally biased region" description="Low complexity" evidence="1">
    <location>
        <begin position="1049"/>
        <end position="1067"/>
    </location>
</feature>
<feature type="compositionally biased region" description="Polar residues" evidence="1">
    <location>
        <begin position="792"/>
        <end position="825"/>
    </location>
</feature>
<feature type="compositionally biased region" description="Low complexity" evidence="1">
    <location>
        <begin position="745"/>
        <end position="759"/>
    </location>
</feature>
<feature type="compositionally biased region" description="Low complexity" evidence="1">
    <location>
        <begin position="42"/>
        <end position="61"/>
    </location>
</feature>
<dbReference type="OrthoDB" id="5232919at2759"/>
<dbReference type="InterPro" id="IPR023696">
    <property type="entry name" value="Ureohydrolase_dom_sf"/>
</dbReference>
<dbReference type="InParanoid" id="A0A084QNU4"/>
<feature type="compositionally biased region" description="Low complexity" evidence="1">
    <location>
        <begin position="861"/>
        <end position="877"/>
    </location>
</feature>
<feature type="region of interest" description="Disordered" evidence="1">
    <location>
        <begin position="1"/>
        <end position="145"/>
    </location>
</feature>
<dbReference type="Pfam" id="PF00850">
    <property type="entry name" value="Hist_deacetyl"/>
    <property type="match status" value="1"/>
</dbReference>
<organism evidence="3 4">
    <name type="scientific">Stachybotrys chlorohalonatus (strain IBT 40285)</name>
    <dbReference type="NCBI Taxonomy" id="1283841"/>
    <lineage>
        <taxon>Eukaryota</taxon>
        <taxon>Fungi</taxon>
        <taxon>Dikarya</taxon>
        <taxon>Ascomycota</taxon>
        <taxon>Pezizomycotina</taxon>
        <taxon>Sordariomycetes</taxon>
        <taxon>Hypocreomycetidae</taxon>
        <taxon>Hypocreales</taxon>
        <taxon>Stachybotryaceae</taxon>
        <taxon>Stachybotrys</taxon>
    </lineage>
</organism>
<dbReference type="InterPro" id="IPR000286">
    <property type="entry name" value="HDACs"/>
</dbReference>
<dbReference type="InterPro" id="IPR023801">
    <property type="entry name" value="His_deacetylse_dom"/>
</dbReference>
<feature type="compositionally biased region" description="Polar residues" evidence="1">
    <location>
        <begin position="10"/>
        <end position="23"/>
    </location>
</feature>
<proteinExistence type="predicted"/>
<sequence length="1109" mass="118987">MSHPADASLPEQQQQPYHHQLNTIKDDDVDLTASLQQLSLGSSPAKPPRSSRSPAPLKPSSRQSSASPGRRVLSRSSSNGREPHAASPTLMRKASTNSLHSANGAGAPQSSSRRSSSAQLMSPGVKPGTPTSLIAEEEKPPLTASQVAKDHFAAEMEALHGLSSRAQTDAVVILHDAVYGHRFSRPRTSRGALSTIVERPERIKAGVLGLSTAYVRLAERHCNGAVPPHPDADIQALDRIPFRIHKTARSLPLSSQAVTNVHGTKWMEELTIMCDSAESKLAMGGKELQRPDMIRGPDHPTPQKLHEGDLYLCSESRSAMEGAMGAVCEAVDTVLGQGPRRAFVNVRPPGHHCSASYPSGFCWVNNVHVGIMHGFMNHGLTHAAIIDFDLHHGDGSQDITWQHNTRAINAPKNAAAWKKTSIGYFSLHDINSYPCEGGDEEKVKNASLCIDNAHGQTIWNVHLQSWKSEPEFWQLYESKYAVILEKVRSYLKAQSERAKSMNQRPKAAIFFSAGFDASEWESGGMQRHQANVPTEFYARLTQDVVKIAAEDGTGADGRVISVLEGGYSDRALASGVLSHLSGLVGNRQAPAPSAVIQEQQDEHEARTTEQQQSRDPRYEYDPTWWTSSELDKLEQATPSPPTPPRKPRTVVPPTYSSPTQASTARCVDPAKMRRSLSGLSVPMPRMPSRSPTPPPPDVPWETAAQELCRLLIPSDRQTDSCRAEDLNAEATRARRDRQSMLAGVPVASAAPAAPPAADKPAARMSLRGRKPKASVSTEADQSHVGRRASRRLSGTPTLFAPTTESSPPLFGNPSSAPSTVQNTPVSVPPGREQNSMKPPPKPRTSTARKEAAPRAPRPRKSVAAAAPKAPAAAPAAATGQAVPPGPEDDLDKITSGMRKIKINLITPAQKEAREKARLEAEMAVSSPVHEQPSQTPTEPLDIVSPTSDMLPELPSLKDPRQPSPQATPPTEAPTEQSSSSNAATPVQEHFSSSAPSPDLPPPPAPQTPRGIPSVSVQPSSDPADVFIPYQPDGPPPAAVAPPETLTWLPPNASASAATTPAATPTPAKKQDKLFHYTTGIPFAPKAAGEVKKENEAGGSMWDVPETPQK</sequence>
<dbReference type="Proteomes" id="UP000028524">
    <property type="component" value="Unassembled WGS sequence"/>
</dbReference>
<dbReference type="PANTHER" id="PTHR47558:SF1">
    <property type="entry name" value="HISTONE DEACETYLASE HOS3"/>
    <property type="match status" value="1"/>
</dbReference>
<dbReference type="HOGENOM" id="CLU_001880_0_0_1"/>
<dbReference type="InterPro" id="IPR053244">
    <property type="entry name" value="HDAC_HD_type_1"/>
</dbReference>
<dbReference type="Gene3D" id="3.40.800.20">
    <property type="entry name" value="Histone deacetylase domain"/>
    <property type="match status" value="1"/>
</dbReference>
<accession>A0A084QNU4</accession>
<gene>
    <name evidence="3" type="ORF">S40285_05342</name>
</gene>
<feature type="region of interest" description="Disordered" evidence="1">
    <location>
        <begin position="589"/>
        <end position="666"/>
    </location>
</feature>
<dbReference type="FunFam" id="3.40.800.20:FF:000011">
    <property type="entry name" value="Histone deacetylase HOS3"/>
    <property type="match status" value="1"/>
</dbReference>
<evidence type="ECO:0000313" key="3">
    <source>
        <dbReference type="EMBL" id="KFA65629.1"/>
    </source>
</evidence>
<feature type="compositionally biased region" description="Pro residues" evidence="1">
    <location>
        <begin position="997"/>
        <end position="1006"/>
    </location>
</feature>
<protein>
    <recommendedName>
        <fullName evidence="2">Histone deacetylase domain-containing protein</fullName>
    </recommendedName>
</protein>
<feature type="compositionally biased region" description="Pro residues" evidence="1">
    <location>
        <begin position="961"/>
        <end position="971"/>
    </location>
</feature>
<feature type="domain" description="Histone deacetylase" evidence="2">
    <location>
        <begin position="248"/>
        <end position="582"/>
    </location>
</feature>
<dbReference type="AlphaFoldDB" id="A0A084QNU4"/>
<dbReference type="EMBL" id="KL660580">
    <property type="protein sequence ID" value="KFA65629.1"/>
    <property type="molecule type" value="Genomic_DNA"/>
</dbReference>
<evidence type="ECO:0000256" key="1">
    <source>
        <dbReference type="SAM" id="MobiDB-lite"/>
    </source>
</evidence>
<feature type="compositionally biased region" description="Basic and acidic residues" evidence="1">
    <location>
        <begin position="910"/>
        <end position="920"/>
    </location>
</feature>
<dbReference type="GO" id="GO:0010468">
    <property type="term" value="P:regulation of gene expression"/>
    <property type="evidence" value="ECO:0007669"/>
    <property type="project" value="UniProtKB-ARBA"/>
</dbReference>
<name>A0A084QNU4_STAC4</name>
<feature type="compositionally biased region" description="Basic and acidic residues" evidence="1">
    <location>
        <begin position="600"/>
        <end position="620"/>
    </location>
</feature>
<reference evidence="3 4" key="1">
    <citation type="journal article" date="2014" name="BMC Genomics">
        <title>Comparative genome sequencing reveals chemotype-specific gene clusters in the toxigenic black mold Stachybotrys.</title>
        <authorList>
            <person name="Semeiks J."/>
            <person name="Borek D."/>
            <person name="Otwinowski Z."/>
            <person name="Grishin N.V."/>
        </authorList>
    </citation>
    <scope>NUCLEOTIDE SEQUENCE [LARGE SCALE GENOMIC DNA]</scope>
    <source>
        <strain evidence="3 4">IBT 40285</strain>
    </source>
</reference>
<dbReference type="InterPro" id="IPR037138">
    <property type="entry name" value="His_deacetylse_dom_sf"/>
</dbReference>
<feature type="region of interest" description="Disordered" evidence="1">
    <location>
        <begin position="1085"/>
        <end position="1109"/>
    </location>
</feature>
<dbReference type="GO" id="GO:0005634">
    <property type="term" value="C:nucleus"/>
    <property type="evidence" value="ECO:0007669"/>
    <property type="project" value="TreeGrafter"/>
</dbReference>
<dbReference type="SUPFAM" id="SSF52768">
    <property type="entry name" value="Arginase/deacetylase"/>
    <property type="match status" value="1"/>
</dbReference>
<dbReference type="GO" id="GO:0004407">
    <property type="term" value="F:histone deacetylase activity"/>
    <property type="evidence" value="ECO:0007669"/>
    <property type="project" value="TreeGrafter"/>
</dbReference>
<dbReference type="PANTHER" id="PTHR47558">
    <property type="entry name" value="HISTONE DEACETYLASE HOS3"/>
    <property type="match status" value="1"/>
</dbReference>
<evidence type="ECO:0000313" key="4">
    <source>
        <dbReference type="Proteomes" id="UP000028524"/>
    </source>
</evidence>
<feature type="compositionally biased region" description="Polar residues" evidence="1">
    <location>
        <begin position="981"/>
        <end position="994"/>
    </location>
</feature>